<sequence>MKFLSLLLFLSVLHNNVESSKILVISSMPAHSHYILAFRLAKELADREHHMTLMSPYSQKTPVKNLKEVSLEDTIPWVNEFKKSLFNSPKTLLSNVQENYVLGGGTTEYALNNTNVQKLLNSGETFDVVILEHFLNEALLGIAHHFNCPVILLEPIPTSKKTNYLFANPSPSTYVPDLMGTFTKRMSFWQRLQNFISNNLDAVLREFIYLPVHRKLFDKYFKTGINLNVLLHNISLMLTTSHPSVNDAIPHTPNMVEIGGYHILPPKQPPQDIQNYLNNASEGVVLFSMGSNLKSKDLTLNVRKAILNSFSKIRQKVLWKFEADLPEAPANVRIMNWLPQQDIIGHPNIRAFVTHGGLLSTIEAVYYGIPIIGIPVFGDQKSNIAAAVSNGYAIEVPLAELTEEKFSSALNEILNNPNCFDTMSSLAVIFWLVCGVHSEKILMVSTVPTYNYFNQIFRLVEELVSRKHEVTFINPYPSIVELENLETINIDLSKKLEQVMVNRVNYVNSGAIARTLNAFDASFWTTEHVLRDKQFQKLLNSTKKFDLVIVQYFLNEAMNQLGRRFNAPVIYLSPVGETFRTNLFFARPSISSYIPNDFSSFPVQMNFWQRTENLVTNIVIDLLREFIQLPKQHSLALKYIGSGSHLYNVSLMLCNAHASVHNTFVQTPASIYIGGYHIRAPKALPTDLQNYLDSAKHGVILFSLGTLTKSSYLKPEALKSILGAFSRMKQNVIWKYEGTLSNASSNVKTVNWFPQQDILAHPNVRVMITQGGSSTMLECVYFGVPVVGLPMHADQNTNIARATSHGYAAKVSLNEITENAFYETLQEVINNPKYKENVQKRSKLMHDQPLKPLDLAVYWIEYVIRHKGAPHLRSAGLDLRWYQREMIDVIAFLTACVTAILAAVYLTIRKVICGRKSGKKPTTLEKKIN</sequence>
<keyword evidence="3" id="KW-0808">Transferase</keyword>
<accession>A0A139WC23</accession>
<keyword evidence="4" id="KW-0812">Transmembrane</keyword>
<dbReference type="PANTHER" id="PTHR48043">
    <property type="entry name" value="EG:EG0003.4 PROTEIN-RELATED"/>
    <property type="match status" value="1"/>
</dbReference>
<dbReference type="PROSITE" id="PS00375">
    <property type="entry name" value="UDPGT"/>
    <property type="match status" value="1"/>
</dbReference>
<dbReference type="CDD" id="cd03784">
    <property type="entry name" value="GT1_Gtf-like"/>
    <property type="match status" value="2"/>
</dbReference>
<dbReference type="InParanoid" id="A0A139WC23"/>
<dbReference type="AlphaFoldDB" id="A0A139WC23"/>
<dbReference type="SUPFAM" id="SSF53756">
    <property type="entry name" value="UDP-Glycosyltransferase/glycogen phosphorylase"/>
    <property type="match status" value="2"/>
</dbReference>
<reference evidence="6 7" key="1">
    <citation type="journal article" date="2008" name="Nature">
        <title>The genome of the model beetle and pest Tribolium castaneum.</title>
        <authorList>
            <consortium name="Tribolium Genome Sequencing Consortium"/>
            <person name="Richards S."/>
            <person name="Gibbs R.A."/>
            <person name="Weinstock G.M."/>
            <person name="Brown S.J."/>
            <person name="Denell R."/>
            <person name="Beeman R.W."/>
            <person name="Gibbs R."/>
            <person name="Beeman R.W."/>
            <person name="Brown S.J."/>
            <person name="Bucher G."/>
            <person name="Friedrich M."/>
            <person name="Grimmelikhuijzen C.J."/>
            <person name="Klingler M."/>
            <person name="Lorenzen M."/>
            <person name="Richards S."/>
            <person name="Roth S."/>
            <person name="Schroder R."/>
            <person name="Tautz D."/>
            <person name="Zdobnov E.M."/>
            <person name="Muzny D."/>
            <person name="Gibbs R.A."/>
            <person name="Weinstock G.M."/>
            <person name="Attaway T."/>
            <person name="Bell S."/>
            <person name="Buhay C.J."/>
            <person name="Chandrabose M.N."/>
            <person name="Chavez D."/>
            <person name="Clerk-Blankenburg K.P."/>
            <person name="Cree A."/>
            <person name="Dao M."/>
            <person name="Davis C."/>
            <person name="Chacko J."/>
            <person name="Dinh H."/>
            <person name="Dugan-Rocha S."/>
            <person name="Fowler G."/>
            <person name="Garner T.T."/>
            <person name="Garnes J."/>
            <person name="Gnirke A."/>
            <person name="Hawes A."/>
            <person name="Hernandez J."/>
            <person name="Hines S."/>
            <person name="Holder M."/>
            <person name="Hume J."/>
            <person name="Jhangiani S.N."/>
            <person name="Joshi V."/>
            <person name="Khan Z.M."/>
            <person name="Jackson L."/>
            <person name="Kovar C."/>
            <person name="Kowis A."/>
            <person name="Lee S."/>
            <person name="Lewis L.R."/>
            <person name="Margolis J."/>
            <person name="Morgan M."/>
            <person name="Nazareth L.V."/>
            <person name="Nguyen N."/>
            <person name="Okwuonu G."/>
            <person name="Parker D."/>
            <person name="Richards S."/>
            <person name="Ruiz S.J."/>
            <person name="Santibanez J."/>
            <person name="Savard J."/>
            <person name="Scherer S.E."/>
            <person name="Schneider B."/>
            <person name="Sodergren E."/>
            <person name="Tautz D."/>
            <person name="Vattahil S."/>
            <person name="Villasana D."/>
            <person name="White C.S."/>
            <person name="Wright R."/>
            <person name="Park Y."/>
            <person name="Beeman R.W."/>
            <person name="Lord J."/>
            <person name="Oppert B."/>
            <person name="Lorenzen M."/>
            <person name="Brown S."/>
            <person name="Wang L."/>
            <person name="Savard J."/>
            <person name="Tautz D."/>
            <person name="Richards S."/>
            <person name="Weinstock G."/>
            <person name="Gibbs R.A."/>
            <person name="Liu Y."/>
            <person name="Worley K."/>
            <person name="Weinstock G."/>
            <person name="Elsik C.G."/>
            <person name="Reese J.T."/>
            <person name="Elhaik E."/>
            <person name="Landan G."/>
            <person name="Graur D."/>
            <person name="Arensburger P."/>
            <person name="Atkinson P."/>
            <person name="Beeman R.W."/>
            <person name="Beidler J."/>
            <person name="Brown S.J."/>
            <person name="Demuth J.P."/>
            <person name="Drury D.W."/>
            <person name="Du Y.Z."/>
            <person name="Fujiwara H."/>
            <person name="Lorenzen M."/>
            <person name="Maselli V."/>
            <person name="Osanai M."/>
            <person name="Park Y."/>
            <person name="Robertson H.M."/>
            <person name="Tu Z."/>
            <person name="Wang J.J."/>
            <person name="Wang S."/>
            <person name="Richards S."/>
            <person name="Song H."/>
            <person name="Zhang L."/>
            <person name="Sodergren E."/>
            <person name="Werner D."/>
            <person name="Stanke M."/>
            <person name="Morgenstern B."/>
            <person name="Solovyev V."/>
            <person name="Kosarev P."/>
            <person name="Brown G."/>
            <person name="Chen H.C."/>
            <person name="Ermolaeva O."/>
            <person name="Hlavina W."/>
            <person name="Kapustin Y."/>
            <person name="Kiryutin B."/>
            <person name="Kitts P."/>
            <person name="Maglott D."/>
            <person name="Pruitt K."/>
            <person name="Sapojnikov V."/>
            <person name="Souvorov A."/>
            <person name="Mackey A.J."/>
            <person name="Waterhouse R.M."/>
            <person name="Wyder S."/>
            <person name="Zdobnov E.M."/>
            <person name="Zdobnov E.M."/>
            <person name="Wyder S."/>
            <person name="Kriventseva E.V."/>
            <person name="Kadowaki T."/>
            <person name="Bork P."/>
            <person name="Aranda M."/>
            <person name="Bao R."/>
            <person name="Beermann A."/>
            <person name="Berns N."/>
            <person name="Bolognesi R."/>
            <person name="Bonneton F."/>
            <person name="Bopp D."/>
            <person name="Brown S.J."/>
            <person name="Bucher G."/>
            <person name="Butts T."/>
            <person name="Chaumot A."/>
            <person name="Denell R.E."/>
            <person name="Ferrier D.E."/>
            <person name="Friedrich M."/>
            <person name="Gordon C.M."/>
            <person name="Jindra M."/>
            <person name="Klingler M."/>
            <person name="Lan Q."/>
            <person name="Lattorff H.M."/>
            <person name="Laudet V."/>
            <person name="von Levetsow C."/>
            <person name="Liu Z."/>
            <person name="Lutz R."/>
            <person name="Lynch J.A."/>
            <person name="da Fonseca R.N."/>
            <person name="Posnien N."/>
            <person name="Reuter R."/>
            <person name="Roth S."/>
            <person name="Savard J."/>
            <person name="Schinko J.B."/>
            <person name="Schmitt C."/>
            <person name="Schoppmeier M."/>
            <person name="Schroder R."/>
            <person name="Shippy T.D."/>
            <person name="Simonnet F."/>
            <person name="Marques-Souza H."/>
            <person name="Tautz D."/>
            <person name="Tomoyasu Y."/>
            <person name="Trauner J."/>
            <person name="Van der Zee M."/>
            <person name="Vervoort M."/>
            <person name="Wittkopp N."/>
            <person name="Wimmer E.A."/>
            <person name="Yang X."/>
            <person name="Jones A.K."/>
            <person name="Sattelle D.B."/>
            <person name="Ebert P.R."/>
            <person name="Nelson D."/>
            <person name="Scott J.G."/>
            <person name="Beeman R.W."/>
            <person name="Muthukrishnan S."/>
            <person name="Kramer K.J."/>
            <person name="Arakane Y."/>
            <person name="Beeman R.W."/>
            <person name="Zhu Q."/>
            <person name="Hogenkamp D."/>
            <person name="Dixit R."/>
            <person name="Oppert B."/>
            <person name="Jiang H."/>
            <person name="Zou Z."/>
            <person name="Marshall J."/>
            <person name="Elpidina E."/>
            <person name="Vinokurov K."/>
            <person name="Oppert C."/>
            <person name="Zou Z."/>
            <person name="Evans J."/>
            <person name="Lu Z."/>
            <person name="Zhao P."/>
            <person name="Sumathipala N."/>
            <person name="Altincicek B."/>
            <person name="Vilcinskas A."/>
            <person name="Williams M."/>
            <person name="Hultmark D."/>
            <person name="Hetru C."/>
            <person name="Jiang H."/>
            <person name="Grimmelikhuijzen C.J."/>
            <person name="Hauser F."/>
            <person name="Cazzamali G."/>
            <person name="Williamson M."/>
            <person name="Park Y."/>
            <person name="Li B."/>
            <person name="Tanaka Y."/>
            <person name="Predel R."/>
            <person name="Neupert S."/>
            <person name="Schachtner J."/>
            <person name="Verleyen P."/>
            <person name="Raible F."/>
            <person name="Bork P."/>
            <person name="Friedrich M."/>
            <person name="Walden K.K."/>
            <person name="Robertson H.M."/>
            <person name="Angeli S."/>
            <person name="Foret S."/>
            <person name="Bucher G."/>
            <person name="Schuetz S."/>
            <person name="Maleszka R."/>
            <person name="Wimmer E.A."/>
            <person name="Beeman R.W."/>
            <person name="Lorenzen M."/>
            <person name="Tomoyasu Y."/>
            <person name="Miller S.C."/>
            <person name="Grossmann D."/>
            <person name="Bucher G."/>
        </authorList>
    </citation>
    <scope>NUCLEOTIDE SEQUENCE [LARGE SCALE GENOMIC DNA]</scope>
    <source>
        <strain evidence="6 7">Georgia GA2</strain>
    </source>
</reference>
<dbReference type="FunCoup" id="A0A139WC23">
    <property type="interactions" value="375"/>
</dbReference>
<evidence type="ECO:0000256" key="5">
    <source>
        <dbReference type="SAM" id="SignalP"/>
    </source>
</evidence>
<keyword evidence="4" id="KW-1133">Transmembrane helix</keyword>
<dbReference type="FunFam" id="3.40.50.2000:FF:000050">
    <property type="entry name" value="UDP-glucuronosyltransferase"/>
    <property type="match status" value="2"/>
</dbReference>
<dbReference type="Gene3D" id="3.40.50.2000">
    <property type="entry name" value="Glycogen Phosphorylase B"/>
    <property type="match status" value="2"/>
</dbReference>
<dbReference type="eggNOG" id="KOG1192">
    <property type="taxonomic scope" value="Eukaryota"/>
</dbReference>
<evidence type="ECO:0000313" key="6">
    <source>
        <dbReference type="EMBL" id="KYB25473.1"/>
    </source>
</evidence>
<dbReference type="InterPro" id="IPR035595">
    <property type="entry name" value="UDP_glycos_trans_CS"/>
</dbReference>
<organism evidence="6 7">
    <name type="scientific">Tribolium castaneum</name>
    <name type="common">Red flour beetle</name>
    <dbReference type="NCBI Taxonomy" id="7070"/>
    <lineage>
        <taxon>Eukaryota</taxon>
        <taxon>Metazoa</taxon>
        <taxon>Ecdysozoa</taxon>
        <taxon>Arthropoda</taxon>
        <taxon>Hexapoda</taxon>
        <taxon>Insecta</taxon>
        <taxon>Pterygota</taxon>
        <taxon>Neoptera</taxon>
        <taxon>Endopterygota</taxon>
        <taxon>Coleoptera</taxon>
        <taxon>Polyphaga</taxon>
        <taxon>Cucujiformia</taxon>
        <taxon>Tenebrionidae</taxon>
        <taxon>Tenebrionidae incertae sedis</taxon>
        <taxon>Tribolium</taxon>
    </lineage>
</organism>
<dbReference type="KEGG" id="tca:100142486"/>
<dbReference type="EMBL" id="KQ971371">
    <property type="protein sequence ID" value="KYB25473.1"/>
    <property type="molecule type" value="Genomic_DNA"/>
</dbReference>
<evidence type="ECO:0000256" key="4">
    <source>
        <dbReference type="SAM" id="Phobius"/>
    </source>
</evidence>
<dbReference type="InterPro" id="IPR050271">
    <property type="entry name" value="UDP-glycosyltransferase"/>
</dbReference>
<dbReference type="OMA" id="HYILAFR"/>
<evidence type="ECO:0000256" key="2">
    <source>
        <dbReference type="ARBA" id="ARBA00022676"/>
    </source>
</evidence>
<comment type="similarity">
    <text evidence="1">Belongs to the UDP-glycosyltransferase family.</text>
</comment>
<dbReference type="InterPro" id="IPR002213">
    <property type="entry name" value="UDP_glucos_trans"/>
</dbReference>
<evidence type="ECO:0000313" key="7">
    <source>
        <dbReference type="Proteomes" id="UP000007266"/>
    </source>
</evidence>
<dbReference type="Proteomes" id="UP000007266">
    <property type="component" value="Linkage group 9"/>
</dbReference>
<reference evidence="6 7" key="2">
    <citation type="journal article" date="2010" name="Nucleic Acids Res.">
        <title>BeetleBase in 2010: revisions to provide comprehensive genomic information for Tribolium castaneum.</title>
        <authorList>
            <person name="Kim H.S."/>
            <person name="Murphy T."/>
            <person name="Xia J."/>
            <person name="Caragea D."/>
            <person name="Park Y."/>
            <person name="Beeman R.W."/>
            <person name="Lorenzen M.D."/>
            <person name="Butcher S."/>
            <person name="Manak J.R."/>
            <person name="Brown S.J."/>
        </authorList>
    </citation>
    <scope>GENOME REANNOTATION</scope>
    <source>
        <strain evidence="6 7">Georgia GA2</strain>
    </source>
</reference>
<feature type="signal peptide" evidence="5">
    <location>
        <begin position="1"/>
        <end position="19"/>
    </location>
</feature>
<evidence type="ECO:0000256" key="3">
    <source>
        <dbReference type="ARBA" id="ARBA00022679"/>
    </source>
</evidence>
<feature type="chain" id="PRO_5007299665" evidence="5">
    <location>
        <begin position="20"/>
        <end position="929"/>
    </location>
</feature>
<dbReference type="OrthoDB" id="5835829at2759"/>
<proteinExistence type="inferred from homology"/>
<name>A0A139WC23_TRICA</name>
<gene>
    <name evidence="6" type="primary">AUGUSTUS-3.0.2_34240</name>
    <name evidence="6" type="ORF">TcasGA2_TC034240</name>
</gene>
<dbReference type="GO" id="GO:0008194">
    <property type="term" value="F:UDP-glycosyltransferase activity"/>
    <property type="evidence" value="ECO:0000318"/>
    <property type="project" value="GO_Central"/>
</dbReference>
<evidence type="ECO:0000256" key="1">
    <source>
        <dbReference type="ARBA" id="ARBA00009995"/>
    </source>
</evidence>
<keyword evidence="7" id="KW-1185">Reference proteome</keyword>
<keyword evidence="4" id="KW-0472">Membrane</keyword>
<dbReference type="Pfam" id="PF00201">
    <property type="entry name" value="UDPGT"/>
    <property type="match status" value="2"/>
</dbReference>
<keyword evidence="2" id="KW-0328">Glycosyltransferase</keyword>
<feature type="transmembrane region" description="Helical" evidence="4">
    <location>
        <begin position="889"/>
        <end position="908"/>
    </location>
</feature>
<keyword evidence="5" id="KW-0732">Signal</keyword>
<dbReference type="PANTHER" id="PTHR48043:SF159">
    <property type="entry name" value="EG:EG0003.4 PROTEIN-RELATED"/>
    <property type="match status" value="1"/>
</dbReference>
<protein>
    <submittedName>
        <fullName evidence="6">UDP-glucuronosyltransferase 1-9-like Protein</fullName>
    </submittedName>
</protein>